<comment type="caution">
    <text evidence="1">The sequence shown here is derived from an EMBL/GenBank/DDBJ whole genome shotgun (WGS) entry which is preliminary data.</text>
</comment>
<keyword evidence="2" id="KW-1185">Reference proteome</keyword>
<evidence type="ECO:0000313" key="1">
    <source>
        <dbReference type="EMBL" id="MPC21055.1"/>
    </source>
</evidence>
<evidence type="ECO:0000313" key="2">
    <source>
        <dbReference type="Proteomes" id="UP000324222"/>
    </source>
</evidence>
<proteinExistence type="predicted"/>
<protein>
    <submittedName>
        <fullName evidence="1">Uncharacterized protein</fullName>
    </submittedName>
</protein>
<reference evidence="1 2" key="1">
    <citation type="submission" date="2019-05" db="EMBL/GenBank/DDBJ databases">
        <title>Another draft genome of Portunus trituberculatus and its Hox gene families provides insights of decapod evolution.</title>
        <authorList>
            <person name="Jeong J.-H."/>
            <person name="Song I."/>
            <person name="Kim S."/>
            <person name="Choi T."/>
            <person name="Kim D."/>
            <person name="Ryu S."/>
            <person name="Kim W."/>
        </authorList>
    </citation>
    <scope>NUCLEOTIDE SEQUENCE [LARGE SCALE GENOMIC DNA]</scope>
    <source>
        <tissue evidence="1">Muscle</tissue>
    </source>
</reference>
<gene>
    <name evidence="1" type="ORF">E2C01_014029</name>
</gene>
<dbReference type="AlphaFoldDB" id="A0A5B7DIU6"/>
<dbReference type="EMBL" id="VSRR010000938">
    <property type="protein sequence ID" value="MPC21055.1"/>
    <property type="molecule type" value="Genomic_DNA"/>
</dbReference>
<name>A0A5B7DIU6_PORTR</name>
<accession>A0A5B7DIU6</accession>
<organism evidence="1 2">
    <name type="scientific">Portunus trituberculatus</name>
    <name type="common">Swimming crab</name>
    <name type="synonym">Neptunus trituberculatus</name>
    <dbReference type="NCBI Taxonomy" id="210409"/>
    <lineage>
        <taxon>Eukaryota</taxon>
        <taxon>Metazoa</taxon>
        <taxon>Ecdysozoa</taxon>
        <taxon>Arthropoda</taxon>
        <taxon>Crustacea</taxon>
        <taxon>Multicrustacea</taxon>
        <taxon>Malacostraca</taxon>
        <taxon>Eumalacostraca</taxon>
        <taxon>Eucarida</taxon>
        <taxon>Decapoda</taxon>
        <taxon>Pleocyemata</taxon>
        <taxon>Brachyura</taxon>
        <taxon>Eubrachyura</taxon>
        <taxon>Portunoidea</taxon>
        <taxon>Portunidae</taxon>
        <taxon>Portuninae</taxon>
        <taxon>Portunus</taxon>
    </lineage>
</organism>
<sequence>MMRDCNKENTPKLGESRLVQLPHLSLWKHGRNPSRTNSFLGSQMCYFSLTNSKIFFSTSTPHFQIFLRDVTA</sequence>
<dbReference type="Proteomes" id="UP000324222">
    <property type="component" value="Unassembled WGS sequence"/>
</dbReference>